<protein>
    <submittedName>
        <fullName evidence="1">Uncharacterized protein</fullName>
    </submittedName>
</protein>
<organism evidence="1 2">
    <name type="scientific">Spiroplasma poulsonii</name>
    <dbReference type="NCBI Taxonomy" id="2138"/>
    <lineage>
        <taxon>Bacteria</taxon>
        <taxon>Bacillati</taxon>
        <taxon>Mycoplasmatota</taxon>
        <taxon>Mollicutes</taxon>
        <taxon>Entomoplasmatales</taxon>
        <taxon>Spiroplasmataceae</taxon>
        <taxon>Spiroplasma</taxon>
    </lineage>
</organism>
<dbReference type="EMBL" id="JTLV02000001">
    <property type="protein sequence ID" value="PQM31481.1"/>
    <property type="molecule type" value="Genomic_DNA"/>
</dbReference>
<dbReference type="AlphaFoldDB" id="A0A2P6FDE2"/>
<proteinExistence type="predicted"/>
<evidence type="ECO:0000313" key="1">
    <source>
        <dbReference type="EMBL" id="PQM31481.1"/>
    </source>
</evidence>
<dbReference type="STRING" id="2138.SMSRO_v1c12410"/>
<reference evidence="1 2" key="1">
    <citation type="journal article" date="2015" name="MBio">
        <title>Genome sequence of the Drosophila melanogaster male-killing Spiroplasma strain MSRO endosymbiont.</title>
        <authorList>
            <person name="Paredes J.C."/>
            <person name="Herren J.K."/>
            <person name="Schupfer F."/>
            <person name="Marin R."/>
            <person name="Claverol S."/>
            <person name="Kuo C.H."/>
            <person name="Lemaitre B."/>
            <person name="Beven L."/>
        </authorList>
    </citation>
    <scope>NUCLEOTIDE SEQUENCE [LARGE SCALE GENOMIC DNA]</scope>
    <source>
        <strain evidence="1 2">MSRO</strain>
    </source>
</reference>
<name>A0A2P6FDE2_9MOLU</name>
<keyword evidence="2" id="KW-1185">Reference proteome</keyword>
<sequence length="201" mass="24192">MGNFNFITQSEIDFFKDYYYLHCKLNQPTKNFENYKEDCFITLFINIISKNSKIKTKEELSIFLKNKLSKQSYNFNWILTIIGSEYSNIRNNILIIFDTLVDWILKKDKKFYYITLKNNLINNGYLIVQSFIRMINIAFLFKTNKLTKETEDKILDKIWFNPKNDKLLKTKEDIKNFGSVANKRVLFNLFKNKKLFSFIKK</sequence>
<evidence type="ECO:0000313" key="2">
    <source>
        <dbReference type="Proteomes" id="UP000031565"/>
    </source>
</evidence>
<gene>
    <name evidence="1" type="ORF">SMSRO_SF013160</name>
</gene>
<accession>A0A2P6FDE2</accession>
<dbReference type="Proteomes" id="UP000031565">
    <property type="component" value="Unassembled WGS sequence"/>
</dbReference>
<comment type="caution">
    <text evidence="1">The sequence shown here is derived from an EMBL/GenBank/DDBJ whole genome shotgun (WGS) entry which is preliminary data.</text>
</comment>